<evidence type="ECO:0000313" key="5">
    <source>
        <dbReference type="EMBL" id="TYR74975.1"/>
    </source>
</evidence>
<sequence length="207" mass="23986">MTEIPIRSFGQERGDSLSIDRKKQIIDAATKSFSLFGYKATTMDQVSKLANVGKGTIYNFFKNKEELFDEITGSLIKEMKEAAEGVIDPDHSFYENVHAALFRILEFRKEHHLTIKLFQEEREMGTPAVIEVRKRLEEAIISYIKVKITEAVDKGEIRPCNPEITAFIMLQLYVSLIFDWEQEHKPLDKDEIAKLFEMYIFEGLSPR</sequence>
<protein>
    <submittedName>
        <fullName evidence="5">TetR/AcrR family transcriptional regulator</fullName>
    </submittedName>
</protein>
<dbReference type="PANTHER" id="PTHR43479">
    <property type="entry name" value="ACREF/ENVCD OPERON REPRESSOR-RELATED"/>
    <property type="match status" value="1"/>
</dbReference>
<dbReference type="Pfam" id="PF17932">
    <property type="entry name" value="TetR_C_24"/>
    <property type="match status" value="1"/>
</dbReference>
<dbReference type="InterPro" id="IPR041490">
    <property type="entry name" value="KstR2_TetR_C"/>
</dbReference>
<keyword evidence="2 3" id="KW-0238">DNA-binding</keyword>
<proteinExistence type="predicted"/>
<dbReference type="SUPFAM" id="SSF48498">
    <property type="entry name" value="Tetracyclin repressor-like, C-terminal domain"/>
    <property type="match status" value="1"/>
</dbReference>
<name>A0A5D4KE26_9BACI</name>
<dbReference type="PROSITE" id="PS01081">
    <property type="entry name" value="HTH_TETR_1"/>
    <property type="match status" value="1"/>
</dbReference>
<dbReference type="PROSITE" id="PS50977">
    <property type="entry name" value="HTH_TETR_2"/>
    <property type="match status" value="1"/>
</dbReference>
<dbReference type="InterPro" id="IPR001647">
    <property type="entry name" value="HTH_TetR"/>
</dbReference>
<dbReference type="Gene3D" id="1.10.357.10">
    <property type="entry name" value="Tetracycline Repressor, domain 2"/>
    <property type="match status" value="1"/>
</dbReference>
<dbReference type="PANTHER" id="PTHR43479:SF11">
    <property type="entry name" value="ACREF_ENVCD OPERON REPRESSOR-RELATED"/>
    <property type="match status" value="1"/>
</dbReference>
<evidence type="ECO:0000256" key="3">
    <source>
        <dbReference type="PROSITE-ProRule" id="PRU00335"/>
    </source>
</evidence>
<dbReference type="InterPro" id="IPR009057">
    <property type="entry name" value="Homeodomain-like_sf"/>
</dbReference>
<evidence type="ECO:0000259" key="4">
    <source>
        <dbReference type="PROSITE" id="PS50977"/>
    </source>
</evidence>
<evidence type="ECO:0000313" key="6">
    <source>
        <dbReference type="Proteomes" id="UP000323317"/>
    </source>
</evidence>
<dbReference type="InterPro" id="IPR050624">
    <property type="entry name" value="HTH-type_Tx_Regulator"/>
</dbReference>
<dbReference type="Proteomes" id="UP000323317">
    <property type="component" value="Unassembled WGS sequence"/>
</dbReference>
<evidence type="ECO:0000256" key="2">
    <source>
        <dbReference type="ARBA" id="ARBA00023125"/>
    </source>
</evidence>
<evidence type="ECO:0000256" key="1">
    <source>
        <dbReference type="ARBA" id="ARBA00022491"/>
    </source>
</evidence>
<feature type="domain" description="HTH tetR-type" evidence="4">
    <location>
        <begin position="19"/>
        <end position="79"/>
    </location>
</feature>
<dbReference type="InterPro" id="IPR036271">
    <property type="entry name" value="Tet_transcr_reg_TetR-rel_C_sf"/>
</dbReference>
<dbReference type="Pfam" id="PF00440">
    <property type="entry name" value="TetR_N"/>
    <property type="match status" value="1"/>
</dbReference>
<dbReference type="Gene3D" id="1.10.10.60">
    <property type="entry name" value="Homeodomain-like"/>
    <property type="match status" value="1"/>
</dbReference>
<dbReference type="GO" id="GO:0003677">
    <property type="term" value="F:DNA binding"/>
    <property type="evidence" value="ECO:0007669"/>
    <property type="project" value="UniProtKB-UniRule"/>
</dbReference>
<keyword evidence="1" id="KW-0678">Repressor</keyword>
<dbReference type="AlphaFoldDB" id="A0A5D4KE26"/>
<dbReference type="SUPFAM" id="SSF46689">
    <property type="entry name" value="Homeodomain-like"/>
    <property type="match status" value="1"/>
</dbReference>
<accession>A0A5D4KE26</accession>
<organism evidence="5 6">
    <name type="scientific">Rossellomorea vietnamensis</name>
    <dbReference type="NCBI Taxonomy" id="218284"/>
    <lineage>
        <taxon>Bacteria</taxon>
        <taxon>Bacillati</taxon>
        <taxon>Bacillota</taxon>
        <taxon>Bacilli</taxon>
        <taxon>Bacillales</taxon>
        <taxon>Bacillaceae</taxon>
        <taxon>Rossellomorea</taxon>
    </lineage>
</organism>
<feature type="DNA-binding region" description="H-T-H motif" evidence="3">
    <location>
        <begin position="42"/>
        <end position="61"/>
    </location>
</feature>
<gene>
    <name evidence="5" type="ORF">FZC79_12285</name>
</gene>
<comment type="caution">
    <text evidence="5">The sequence shown here is derived from an EMBL/GenBank/DDBJ whole genome shotgun (WGS) entry which is preliminary data.</text>
</comment>
<dbReference type="EMBL" id="VTEH01000009">
    <property type="protein sequence ID" value="TYR74975.1"/>
    <property type="molecule type" value="Genomic_DNA"/>
</dbReference>
<dbReference type="PRINTS" id="PR00455">
    <property type="entry name" value="HTHTETR"/>
</dbReference>
<dbReference type="InterPro" id="IPR023772">
    <property type="entry name" value="DNA-bd_HTH_TetR-type_CS"/>
</dbReference>
<reference evidence="5 6" key="1">
    <citation type="submission" date="2019-08" db="EMBL/GenBank/DDBJ databases">
        <title>Bacillus genomes from the desert of Cuatro Cienegas, Coahuila.</title>
        <authorList>
            <person name="Olmedo-Alvarez G."/>
        </authorList>
    </citation>
    <scope>NUCLEOTIDE SEQUENCE [LARGE SCALE GENOMIC DNA]</scope>
    <source>
        <strain evidence="5 6">CH40_1T</strain>
    </source>
</reference>